<protein>
    <submittedName>
        <fullName evidence="2">Uncharacterized protein</fullName>
    </submittedName>
</protein>
<name>A0A6A5U4Z4_9PLEO</name>
<evidence type="ECO:0000256" key="1">
    <source>
        <dbReference type="SAM" id="MobiDB-lite"/>
    </source>
</evidence>
<dbReference type="Proteomes" id="UP000800035">
    <property type="component" value="Unassembled WGS sequence"/>
</dbReference>
<accession>A0A6A5U4Z4</accession>
<evidence type="ECO:0000313" key="2">
    <source>
        <dbReference type="EMBL" id="KAF1959951.1"/>
    </source>
</evidence>
<dbReference type="AlphaFoldDB" id="A0A6A5U4Z4"/>
<dbReference type="EMBL" id="ML976984">
    <property type="protein sequence ID" value="KAF1959951.1"/>
    <property type="molecule type" value="Genomic_DNA"/>
</dbReference>
<feature type="compositionally biased region" description="Basic and acidic residues" evidence="1">
    <location>
        <begin position="80"/>
        <end position="92"/>
    </location>
</feature>
<sequence>MANATYGYQKVLLALSGDAALTDARNRVFDTFSNGELVKITLDTFTSGLSRESQEKVAALVFDLAAEEQKTRPANGAGDADQRVERVSKDAENAGSEANDNEDASPRHSKKRGEDLASAAPSKRRDLGRRPASHVANATSTDGEDEAVVDTDGPVPVKLESELAEVIDLGNEEQDQQQRQTYHNIRFDGILDLHMVLWKPDKVGGGTWVSLGSLPQRTIREIKYRFATAYQGDESKTTSCDQMVKDWRRFAGTTMCVNRATSGTFILAQGDTKRACDICVRRGRLCVRLIELDGTLKRALYPLPAGKRGDSTFEEIDFWVI</sequence>
<dbReference type="OrthoDB" id="3681251at2759"/>
<evidence type="ECO:0000313" key="3">
    <source>
        <dbReference type="Proteomes" id="UP000800035"/>
    </source>
</evidence>
<keyword evidence="3" id="KW-1185">Reference proteome</keyword>
<proteinExistence type="predicted"/>
<reference evidence="2" key="1">
    <citation type="journal article" date="2020" name="Stud. Mycol.">
        <title>101 Dothideomycetes genomes: a test case for predicting lifestyles and emergence of pathogens.</title>
        <authorList>
            <person name="Haridas S."/>
            <person name="Albert R."/>
            <person name="Binder M."/>
            <person name="Bloem J."/>
            <person name="Labutti K."/>
            <person name="Salamov A."/>
            <person name="Andreopoulos B."/>
            <person name="Baker S."/>
            <person name="Barry K."/>
            <person name="Bills G."/>
            <person name="Bluhm B."/>
            <person name="Cannon C."/>
            <person name="Castanera R."/>
            <person name="Culley D."/>
            <person name="Daum C."/>
            <person name="Ezra D."/>
            <person name="Gonzalez J."/>
            <person name="Henrissat B."/>
            <person name="Kuo A."/>
            <person name="Liang C."/>
            <person name="Lipzen A."/>
            <person name="Lutzoni F."/>
            <person name="Magnuson J."/>
            <person name="Mondo S."/>
            <person name="Nolan M."/>
            <person name="Ohm R."/>
            <person name="Pangilinan J."/>
            <person name="Park H.-J."/>
            <person name="Ramirez L."/>
            <person name="Alfaro M."/>
            <person name="Sun H."/>
            <person name="Tritt A."/>
            <person name="Yoshinaga Y."/>
            <person name="Zwiers L.-H."/>
            <person name="Turgeon B."/>
            <person name="Goodwin S."/>
            <person name="Spatafora J."/>
            <person name="Crous P."/>
            <person name="Grigoriev I."/>
        </authorList>
    </citation>
    <scope>NUCLEOTIDE SEQUENCE</scope>
    <source>
        <strain evidence="2">CBS 675.92</strain>
    </source>
</reference>
<feature type="region of interest" description="Disordered" evidence="1">
    <location>
        <begin position="71"/>
        <end position="152"/>
    </location>
</feature>
<organism evidence="2 3">
    <name type="scientific">Byssothecium circinans</name>
    <dbReference type="NCBI Taxonomy" id="147558"/>
    <lineage>
        <taxon>Eukaryota</taxon>
        <taxon>Fungi</taxon>
        <taxon>Dikarya</taxon>
        <taxon>Ascomycota</taxon>
        <taxon>Pezizomycotina</taxon>
        <taxon>Dothideomycetes</taxon>
        <taxon>Pleosporomycetidae</taxon>
        <taxon>Pleosporales</taxon>
        <taxon>Massarineae</taxon>
        <taxon>Massarinaceae</taxon>
        <taxon>Byssothecium</taxon>
    </lineage>
</organism>
<gene>
    <name evidence="2" type="ORF">CC80DRAFT_591093</name>
</gene>